<dbReference type="RefSeq" id="WP_200241055.1">
    <property type="nucleotide sequence ID" value="NZ_NRRV01000067.1"/>
</dbReference>
<dbReference type="Pfam" id="PF02771">
    <property type="entry name" value="Acyl-CoA_dh_N"/>
    <property type="match status" value="1"/>
</dbReference>
<dbReference type="PANTHER" id="PTHR43884">
    <property type="entry name" value="ACYL-COA DEHYDROGENASE"/>
    <property type="match status" value="1"/>
</dbReference>
<evidence type="ECO:0000313" key="2">
    <source>
        <dbReference type="EMBL" id="MBK1633084.1"/>
    </source>
</evidence>
<gene>
    <name evidence="2" type="ORF">CKO31_20475</name>
</gene>
<dbReference type="Proteomes" id="UP000748752">
    <property type="component" value="Unassembled WGS sequence"/>
</dbReference>
<evidence type="ECO:0000259" key="1">
    <source>
        <dbReference type="Pfam" id="PF02771"/>
    </source>
</evidence>
<dbReference type="PANTHER" id="PTHR43884:SF12">
    <property type="entry name" value="ISOVALERYL-COA DEHYDROGENASE, MITOCHONDRIAL-RELATED"/>
    <property type="match status" value="1"/>
</dbReference>
<dbReference type="SUPFAM" id="SSF47203">
    <property type="entry name" value="Acyl-CoA dehydrogenase C-terminal domain-like"/>
    <property type="match status" value="1"/>
</dbReference>
<dbReference type="InterPro" id="IPR013786">
    <property type="entry name" value="AcylCoA_DH/ox_N"/>
</dbReference>
<dbReference type="EMBL" id="NRRV01000067">
    <property type="protein sequence ID" value="MBK1633084.1"/>
    <property type="molecule type" value="Genomic_DNA"/>
</dbReference>
<dbReference type="InterPro" id="IPR046373">
    <property type="entry name" value="Acyl-CoA_Oxase/DH_mid-dom_sf"/>
</dbReference>
<protein>
    <submittedName>
        <fullName evidence="2">Acyl-CoA dehydrogenase</fullName>
    </submittedName>
</protein>
<dbReference type="InterPro" id="IPR009100">
    <property type="entry name" value="AcylCoA_DH/oxidase_NM_dom_sf"/>
</dbReference>
<reference evidence="2 3" key="1">
    <citation type="journal article" date="2020" name="Microorganisms">
        <title>Osmotic Adaptation and Compatible Solute Biosynthesis of Phototrophic Bacteria as Revealed from Genome Analyses.</title>
        <authorList>
            <person name="Imhoff J.F."/>
            <person name="Rahn T."/>
            <person name="Kunzel S."/>
            <person name="Keller A."/>
            <person name="Neulinger S.C."/>
        </authorList>
    </citation>
    <scope>NUCLEOTIDE SEQUENCE [LARGE SCALE GENOMIC DNA]</scope>
    <source>
        <strain evidence="2 3">DSM 6210</strain>
    </source>
</reference>
<dbReference type="Gene3D" id="1.10.540.10">
    <property type="entry name" value="Acyl-CoA dehydrogenase/oxidase, N-terminal domain"/>
    <property type="match status" value="1"/>
</dbReference>
<organism evidence="2 3">
    <name type="scientific">Thiohalocapsa halophila</name>
    <dbReference type="NCBI Taxonomy" id="69359"/>
    <lineage>
        <taxon>Bacteria</taxon>
        <taxon>Pseudomonadati</taxon>
        <taxon>Pseudomonadota</taxon>
        <taxon>Gammaproteobacteria</taxon>
        <taxon>Chromatiales</taxon>
        <taxon>Chromatiaceae</taxon>
        <taxon>Thiohalocapsa</taxon>
    </lineage>
</organism>
<proteinExistence type="predicted"/>
<evidence type="ECO:0000313" key="3">
    <source>
        <dbReference type="Proteomes" id="UP000748752"/>
    </source>
</evidence>
<dbReference type="InterPro" id="IPR037069">
    <property type="entry name" value="AcylCoA_DH/ox_N_sf"/>
</dbReference>
<name>A0ABS1CNL6_9GAMM</name>
<keyword evidence="3" id="KW-1185">Reference proteome</keyword>
<dbReference type="PIRSF" id="PIRSF016578">
    <property type="entry name" value="HsaA"/>
    <property type="match status" value="1"/>
</dbReference>
<accession>A0ABS1CNL6</accession>
<sequence>MSAAIQIPEPTAAGRIPPAVQTADELVAATRAVVEHELAPLTARIDTEGLYPKTVMHSLGAAGAFRPHLPDARPDGRHDFGAAIRAMAAVSHECLSTGFATWCQDTCAWYLQMGEAEARDLWLEQLASGRVLGGTGMSNTMKAFSGIEDLRLTGERVDGGYIVNGSLPWVSNLGVDHVFGSLFTLSGDTNRTVMALVDCSSPGFTLRQSAHFVALEGTRTFACLFDNVFIPDAHVIDHDGAGFLRRARAGLVLLQFGMGAGNIQGCIDVCRGAETLLGHVNQFLDDRPDELQEELDDIVEAVLTLAETPYETSEDFFREILQLRLAAGELALRASQSAMLHTGAKGYLSSAPAQRKLRESYFVAIVTPATKHLRKELARIEAEEA</sequence>
<dbReference type="SUPFAM" id="SSF56645">
    <property type="entry name" value="Acyl-CoA dehydrogenase NM domain-like"/>
    <property type="match status" value="1"/>
</dbReference>
<dbReference type="InterPro" id="IPR036250">
    <property type="entry name" value="AcylCo_DH-like_C"/>
</dbReference>
<comment type="caution">
    <text evidence="2">The sequence shown here is derived from an EMBL/GenBank/DDBJ whole genome shotgun (WGS) entry which is preliminary data.</text>
</comment>
<dbReference type="Gene3D" id="2.40.110.10">
    <property type="entry name" value="Butyryl-CoA Dehydrogenase, subunit A, domain 2"/>
    <property type="match status" value="1"/>
</dbReference>
<feature type="domain" description="Acyl-CoA dehydrogenase/oxidase N-terminal" evidence="1">
    <location>
        <begin position="24"/>
        <end position="129"/>
    </location>
</feature>